<name>A0A1I1UC89_9GAMM</name>
<dbReference type="AlphaFoldDB" id="A0A1I1UC89"/>
<dbReference type="RefSeq" id="WP_093428734.1">
    <property type="nucleotide sequence ID" value="NZ_FOMJ01000007.1"/>
</dbReference>
<keyword evidence="3" id="KW-1185">Reference proteome</keyword>
<accession>A0A1I1UC89</accession>
<feature type="region of interest" description="Disordered" evidence="1">
    <location>
        <begin position="70"/>
        <end position="90"/>
    </location>
</feature>
<proteinExistence type="predicted"/>
<evidence type="ECO:0000256" key="1">
    <source>
        <dbReference type="SAM" id="MobiDB-lite"/>
    </source>
</evidence>
<gene>
    <name evidence="2" type="ORF">SAMN05660831_02100</name>
</gene>
<reference evidence="2 3" key="1">
    <citation type="submission" date="2016-10" db="EMBL/GenBank/DDBJ databases">
        <authorList>
            <person name="de Groot N.N."/>
        </authorList>
    </citation>
    <scope>NUCLEOTIDE SEQUENCE [LARGE SCALE GENOMIC DNA]</scope>
    <source>
        <strain evidence="2 3">HL3</strain>
    </source>
</reference>
<evidence type="ECO:0000313" key="3">
    <source>
        <dbReference type="Proteomes" id="UP000198611"/>
    </source>
</evidence>
<dbReference type="STRING" id="1123397.SAMN05660831_02100"/>
<feature type="compositionally biased region" description="Basic and acidic residues" evidence="1">
    <location>
        <begin position="71"/>
        <end position="82"/>
    </location>
</feature>
<dbReference type="OrthoDB" id="6175927at2"/>
<protein>
    <submittedName>
        <fullName evidence="2">Uncharacterized protein</fullName>
    </submittedName>
</protein>
<organism evidence="2 3">
    <name type="scientific">Thiohalospira halophila DSM 15071</name>
    <dbReference type="NCBI Taxonomy" id="1123397"/>
    <lineage>
        <taxon>Bacteria</taxon>
        <taxon>Pseudomonadati</taxon>
        <taxon>Pseudomonadota</taxon>
        <taxon>Gammaproteobacteria</taxon>
        <taxon>Thiohalospirales</taxon>
        <taxon>Thiohalospiraceae</taxon>
        <taxon>Thiohalospira</taxon>
    </lineage>
</organism>
<evidence type="ECO:0000313" key="2">
    <source>
        <dbReference type="EMBL" id="SFD68235.1"/>
    </source>
</evidence>
<sequence>MIGNPRHRRTLHDWQVAHSMALSGEMPTAKMAEEWRRLRDGRFAYFFDRELGADENPDGDPPEYIVLTDEDGARRQQRRQEDPNSELSRLGLTAADVDAYIAELEA</sequence>
<dbReference type="EMBL" id="FOMJ01000007">
    <property type="protein sequence ID" value="SFD68235.1"/>
    <property type="molecule type" value="Genomic_DNA"/>
</dbReference>
<dbReference type="Proteomes" id="UP000198611">
    <property type="component" value="Unassembled WGS sequence"/>
</dbReference>